<proteinExistence type="predicted"/>
<organism evidence="2">
    <name type="scientific">Anopheles darlingi</name>
    <name type="common">Mosquito</name>
    <dbReference type="NCBI Taxonomy" id="43151"/>
    <lineage>
        <taxon>Eukaryota</taxon>
        <taxon>Metazoa</taxon>
        <taxon>Ecdysozoa</taxon>
        <taxon>Arthropoda</taxon>
        <taxon>Hexapoda</taxon>
        <taxon>Insecta</taxon>
        <taxon>Pterygota</taxon>
        <taxon>Neoptera</taxon>
        <taxon>Endopterygota</taxon>
        <taxon>Diptera</taxon>
        <taxon>Nematocera</taxon>
        <taxon>Culicoidea</taxon>
        <taxon>Culicidae</taxon>
        <taxon>Anophelinae</taxon>
        <taxon>Anopheles</taxon>
    </lineage>
</organism>
<keyword evidence="1" id="KW-0812">Transmembrane</keyword>
<sequence>MFVGSVRRRSLYRASPSLHVWLRSIFAAHLIATVHAGSTTSSSPTRYDLMVHILLPFRFITLCPLVVFFHRESIAAPLSFLFS</sequence>
<protein>
    <submittedName>
        <fullName evidence="2">Uncharacterized protein</fullName>
    </submittedName>
</protein>
<name>A0A2M4DBD9_ANODA</name>
<dbReference type="EMBL" id="GGFL01010732">
    <property type="protein sequence ID" value="MBW74910.1"/>
    <property type="molecule type" value="Transcribed_RNA"/>
</dbReference>
<reference evidence="2" key="1">
    <citation type="submission" date="2018-01" db="EMBL/GenBank/DDBJ databases">
        <title>An insight into the sialome of Amazonian anophelines.</title>
        <authorList>
            <person name="Ribeiro J.M."/>
            <person name="Scarpassa V."/>
            <person name="Calvo E."/>
        </authorList>
    </citation>
    <scope>NUCLEOTIDE SEQUENCE</scope>
</reference>
<keyword evidence="1" id="KW-1133">Transmembrane helix</keyword>
<feature type="transmembrane region" description="Helical" evidence="1">
    <location>
        <begin position="49"/>
        <end position="69"/>
    </location>
</feature>
<evidence type="ECO:0000313" key="2">
    <source>
        <dbReference type="EMBL" id="MBW74910.1"/>
    </source>
</evidence>
<keyword evidence="1" id="KW-0472">Membrane</keyword>
<accession>A0A2M4DBD9</accession>
<feature type="transmembrane region" description="Helical" evidence="1">
    <location>
        <begin position="20"/>
        <end position="37"/>
    </location>
</feature>
<dbReference type="AlphaFoldDB" id="A0A2M4DBD9"/>
<evidence type="ECO:0000256" key="1">
    <source>
        <dbReference type="SAM" id="Phobius"/>
    </source>
</evidence>